<feature type="transmembrane region" description="Helical" evidence="2">
    <location>
        <begin position="160"/>
        <end position="181"/>
    </location>
</feature>
<accession>A0ABP3YGQ6</accession>
<name>A0ABP3YGQ6_9BACT</name>
<evidence type="ECO:0000313" key="3">
    <source>
        <dbReference type="EMBL" id="GAA0880633.1"/>
    </source>
</evidence>
<protein>
    <submittedName>
        <fullName evidence="3">Uncharacterized protein</fullName>
    </submittedName>
</protein>
<keyword evidence="2" id="KW-0812">Transmembrane</keyword>
<dbReference type="RefSeq" id="WP_343854096.1">
    <property type="nucleotide sequence ID" value="NZ_BAAAFI010000045.1"/>
</dbReference>
<sequence length="182" mass="21293">MSNLQKFNETLEEFNQEVGQLKDVSGAYKKLQHLTDTYNVISKQFDENSKTLDKINELQKAQQEKVAQSLIELENSNKQDKTELAKLVEEKTDEIRKENKEFYKDLESTIKIKLDENKSEIKQIIENERNQIKQIFEIEFAKNTKELKQVIEAENKTIKISVWVIGGLTLIMSILTVIKLWT</sequence>
<proteinExistence type="predicted"/>
<evidence type="ECO:0000256" key="1">
    <source>
        <dbReference type="SAM" id="Coils"/>
    </source>
</evidence>
<keyword evidence="2" id="KW-0472">Membrane</keyword>
<keyword evidence="4" id="KW-1185">Reference proteome</keyword>
<dbReference type="EMBL" id="BAAAFI010000045">
    <property type="protein sequence ID" value="GAA0880633.1"/>
    <property type="molecule type" value="Genomic_DNA"/>
</dbReference>
<keyword evidence="1" id="KW-0175">Coiled coil</keyword>
<evidence type="ECO:0000313" key="4">
    <source>
        <dbReference type="Proteomes" id="UP001500469"/>
    </source>
</evidence>
<dbReference type="Proteomes" id="UP001500469">
    <property type="component" value="Unassembled WGS sequence"/>
</dbReference>
<evidence type="ECO:0000256" key="2">
    <source>
        <dbReference type="SAM" id="Phobius"/>
    </source>
</evidence>
<organism evidence="3 4">
    <name type="scientific">Algoriphagus jejuensis</name>
    <dbReference type="NCBI Taxonomy" id="419934"/>
    <lineage>
        <taxon>Bacteria</taxon>
        <taxon>Pseudomonadati</taxon>
        <taxon>Bacteroidota</taxon>
        <taxon>Cytophagia</taxon>
        <taxon>Cytophagales</taxon>
        <taxon>Cyclobacteriaceae</taxon>
        <taxon>Algoriphagus</taxon>
    </lineage>
</organism>
<reference evidence="4" key="1">
    <citation type="journal article" date="2019" name="Int. J. Syst. Evol. Microbiol.">
        <title>The Global Catalogue of Microorganisms (GCM) 10K type strain sequencing project: providing services to taxonomists for standard genome sequencing and annotation.</title>
        <authorList>
            <consortium name="The Broad Institute Genomics Platform"/>
            <consortium name="The Broad Institute Genome Sequencing Center for Infectious Disease"/>
            <person name="Wu L."/>
            <person name="Ma J."/>
        </authorList>
    </citation>
    <scope>NUCLEOTIDE SEQUENCE [LARGE SCALE GENOMIC DNA]</scope>
    <source>
        <strain evidence="4">JCM 16112</strain>
    </source>
</reference>
<comment type="caution">
    <text evidence="3">The sequence shown here is derived from an EMBL/GenBank/DDBJ whole genome shotgun (WGS) entry which is preliminary data.</text>
</comment>
<gene>
    <name evidence="3" type="ORF">GCM10009119_36030</name>
</gene>
<feature type="coiled-coil region" evidence="1">
    <location>
        <begin position="70"/>
        <end position="131"/>
    </location>
</feature>
<keyword evidence="2" id="KW-1133">Transmembrane helix</keyword>